<accession>A0A0G3GIL6</accession>
<evidence type="ECO:0000259" key="3">
    <source>
        <dbReference type="Pfam" id="PF24409"/>
    </source>
</evidence>
<gene>
    <name evidence="4" type="ORF">VM99_24625</name>
</gene>
<organism evidence="4 5">
    <name type="scientific">Pseudomonas chlororaphis</name>
    <dbReference type="NCBI Taxonomy" id="587753"/>
    <lineage>
        <taxon>Bacteria</taxon>
        <taxon>Pseudomonadati</taxon>
        <taxon>Pseudomonadota</taxon>
        <taxon>Gammaproteobacteria</taxon>
        <taxon>Pseudomonadales</taxon>
        <taxon>Pseudomonadaceae</taxon>
        <taxon>Pseudomonas</taxon>
    </lineage>
</organism>
<dbReference type="Proteomes" id="UP000035212">
    <property type="component" value="Chromosome"/>
</dbReference>
<dbReference type="AlphaFoldDB" id="A0A0G3GIL6"/>
<evidence type="ECO:0000256" key="1">
    <source>
        <dbReference type="SAM" id="MobiDB-lite"/>
    </source>
</evidence>
<feature type="domain" description="PRTase associated wHTH" evidence="3">
    <location>
        <begin position="346"/>
        <end position="431"/>
    </location>
</feature>
<dbReference type="PATRIC" id="fig|587753.11.peg.5056"/>
<dbReference type="Pfam" id="PF24390">
    <property type="entry name" value="PRTase-CE"/>
    <property type="match status" value="1"/>
</dbReference>
<reference evidence="5" key="2">
    <citation type="submission" date="2015-03" db="EMBL/GenBank/DDBJ databases">
        <authorList>
            <person name="Deng P."/>
            <person name="Lu S."/>
        </authorList>
    </citation>
    <scope>NUCLEOTIDE SEQUENCE [LARGE SCALE GENOMIC DNA]</scope>
    <source>
        <strain evidence="5">UFB2</strain>
    </source>
</reference>
<dbReference type="EMBL" id="CP011020">
    <property type="protein sequence ID" value="AKK01091.1"/>
    <property type="molecule type" value="Genomic_DNA"/>
</dbReference>
<reference evidence="4 5" key="1">
    <citation type="journal article" date="2015" name="Stand. Genomic Sci.">
        <title>Complete genome of Pseudomonas chlororaphis strain UFB2, a soil bacterium with antibacterial activity against bacterial canker pathogen of tomato.</title>
        <authorList>
            <person name="Deng P."/>
            <person name="Wang X."/>
            <person name="Baird S.M."/>
            <person name="Lu S.E."/>
        </authorList>
    </citation>
    <scope>NUCLEOTIDE SEQUENCE [LARGE SCALE GENOMIC DNA]</scope>
    <source>
        <strain evidence="4 5">UFB2</strain>
    </source>
</reference>
<evidence type="ECO:0000259" key="2">
    <source>
        <dbReference type="Pfam" id="PF24390"/>
    </source>
</evidence>
<protein>
    <submittedName>
        <fullName evidence="4">Uncharacterized protein</fullName>
    </submittedName>
</protein>
<feature type="region of interest" description="Disordered" evidence="1">
    <location>
        <begin position="413"/>
        <end position="433"/>
    </location>
</feature>
<dbReference type="InterPro" id="IPR057055">
    <property type="entry name" value="wHTH-PRTase_assoc"/>
</dbReference>
<sequence>MDKPTAIASDALARAWLEQFNLGDRSRAQKLLEAFAFVSRDDFIDQMRAMLLREAEATQGTVALYAERELRHRLGKPNRLFSETRRSVKRATGAKGPDAVKPTKAYDPSVGSEGIVAQMISQLCQEYPKKFLNHPGPEQIRRKRARAFWVVTDLIGSGDRASNYLEAAWLVRSVRSWWSGKLMRFAVMAYSATESGERSVARHPSKPTIHIVLPCPTIDTCFSLKEAEQMKTLCTTYDPTDGEPGHGPWFWSGSSLGYGNTGALLVFAHGAPNNVPLMFHKASKDKKKTWTPLFPARVSAGISKEVFGIDLTAESISARLANLGDKSLAKSKAILKSDIGTGQAFLVLSALLQRSRLNDRALATRTGLKTYELTNLLRKMTQYGWIDSQRRLTDQGYGQLAHARKQEHLAKKTTPVGNPIPEPYYPSSLRHPI</sequence>
<evidence type="ECO:0000313" key="4">
    <source>
        <dbReference type="EMBL" id="AKK01091.1"/>
    </source>
</evidence>
<dbReference type="Pfam" id="PF24409">
    <property type="entry name" value="wHTH-PRTase_assc"/>
    <property type="match status" value="1"/>
</dbReference>
<proteinExistence type="predicted"/>
<evidence type="ECO:0000313" key="5">
    <source>
        <dbReference type="Proteomes" id="UP000035212"/>
    </source>
</evidence>
<name>A0A0G3GIL6_9PSED</name>
<feature type="domain" description="PRTase-CE" evidence="2">
    <location>
        <begin position="14"/>
        <end position="295"/>
    </location>
</feature>
<dbReference type="InterPro" id="IPR056920">
    <property type="entry name" value="PRTase-CE"/>
</dbReference>